<evidence type="ECO:0000256" key="2">
    <source>
        <dbReference type="ARBA" id="ARBA00023152"/>
    </source>
</evidence>
<keyword evidence="1" id="KW-0312">Gluconeogenesis</keyword>
<keyword evidence="3" id="KW-0413">Isomerase</keyword>
<sequence length="146" mass="16245">MEYVMEAVKQGSAVIDLRSTTRAVLVSVNKTSLEISLHQKKIFKADDHMGEVLENVVAFGIRGSFLVPLFVHIALQTEKEASEFAKARQLHFLANFDLIDVAWNITGLNPETTLGISCGGIKNIHYSRDHAERPDSKGVDLVRLVR</sequence>
<dbReference type="EMBL" id="JAVIJP010000025">
    <property type="protein sequence ID" value="KAL3637534.1"/>
    <property type="molecule type" value="Genomic_DNA"/>
</dbReference>
<evidence type="ECO:0000256" key="1">
    <source>
        <dbReference type="ARBA" id="ARBA00022432"/>
    </source>
</evidence>
<dbReference type="GO" id="GO:0006094">
    <property type="term" value="P:gluconeogenesis"/>
    <property type="evidence" value="ECO:0007669"/>
    <property type="project" value="UniProtKB-KW"/>
</dbReference>
<protein>
    <submittedName>
        <fullName evidence="4">Uncharacterized protein</fullName>
    </submittedName>
</protein>
<organism evidence="4 5">
    <name type="scientific">Castilleja foliolosa</name>
    <dbReference type="NCBI Taxonomy" id="1961234"/>
    <lineage>
        <taxon>Eukaryota</taxon>
        <taxon>Viridiplantae</taxon>
        <taxon>Streptophyta</taxon>
        <taxon>Embryophyta</taxon>
        <taxon>Tracheophyta</taxon>
        <taxon>Spermatophyta</taxon>
        <taxon>Magnoliopsida</taxon>
        <taxon>eudicotyledons</taxon>
        <taxon>Gunneridae</taxon>
        <taxon>Pentapetalae</taxon>
        <taxon>asterids</taxon>
        <taxon>lamiids</taxon>
        <taxon>Lamiales</taxon>
        <taxon>Orobanchaceae</taxon>
        <taxon>Pedicularideae</taxon>
        <taxon>Castillejinae</taxon>
        <taxon>Castilleja</taxon>
    </lineage>
</organism>
<evidence type="ECO:0000256" key="3">
    <source>
        <dbReference type="ARBA" id="ARBA00023235"/>
    </source>
</evidence>
<keyword evidence="5" id="KW-1185">Reference proteome</keyword>
<dbReference type="Proteomes" id="UP001632038">
    <property type="component" value="Unassembled WGS sequence"/>
</dbReference>
<gene>
    <name evidence="4" type="ORF">CASFOL_018702</name>
</gene>
<accession>A0ABD3D8E7</accession>
<reference evidence="5" key="1">
    <citation type="journal article" date="2024" name="IScience">
        <title>Strigolactones Initiate the Formation of Haustorium-like Structures in Castilleja.</title>
        <authorList>
            <person name="Buerger M."/>
            <person name="Peterson D."/>
            <person name="Chory J."/>
        </authorList>
    </citation>
    <scope>NUCLEOTIDE SEQUENCE [LARGE SCALE GENOMIC DNA]</scope>
</reference>
<dbReference type="GO" id="GO:0006096">
    <property type="term" value="P:glycolytic process"/>
    <property type="evidence" value="ECO:0007669"/>
    <property type="project" value="UniProtKB-KW"/>
</dbReference>
<evidence type="ECO:0000313" key="5">
    <source>
        <dbReference type="Proteomes" id="UP001632038"/>
    </source>
</evidence>
<keyword evidence="2" id="KW-0324">Glycolysis</keyword>
<dbReference type="SUPFAM" id="SSF53697">
    <property type="entry name" value="SIS domain"/>
    <property type="match status" value="1"/>
</dbReference>
<dbReference type="AlphaFoldDB" id="A0ABD3D8E7"/>
<evidence type="ECO:0000313" key="4">
    <source>
        <dbReference type="EMBL" id="KAL3637534.1"/>
    </source>
</evidence>
<dbReference type="SUPFAM" id="SSF56235">
    <property type="entry name" value="N-terminal nucleophile aminohydrolases (Ntn hydrolases)"/>
    <property type="match status" value="1"/>
</dbReference>
<dbReference type="InterPro" id="IPR029055">
    <property type="entry name" value="Ntn_hydrolases_N"/>
</dbReference>
<dbReference type="Gene3D" id="3.60.20.10">
    <property type="entry name" value="Glutamine Phosphoribosylpyrophosphate, subunit 1, domain 1"/>
    <property type="match status" value="1"/>
</dbReference>
<dbReference type="InterPro" id="IPR001672">
    <property type="entry name" value="G6P_Isomerase"/>
</dbReference>
<name>A0ABD3D8E7_9LAMI</name>
<dbReference type="InterPro" id="IPR046348">
    <property type="entry name" value="SIS_dom_sf"/>
</dbReference>
<comment type="caution">
    <text evidence="4">The sequence shown here is derived from an EMBL/GenBank/DDBJ whole genome shotgun (WGS) entry which is preliminary data.</text>
</comment>
<dbReference type="GO" id="GO:0016853">
    <property type="term" value="F:isomerase activity"/>
    <property type="evidence" value="ECO:0007669"/>
    <property type="project" value="UniProtKB-KW"/>
</dbReference>
<dbReference type="Gene3D" id="3.40.50.10490">
    <property type="entry name" value="Glucose-6-phosphate isomerase like protein, domain 1"/>
    <property type="match status" value="1"/>
</dbReference>
<dbReference type="PANTHER" id="PTHR11469">
    <property type="entry name" value="GLUCOSE-6-PHOSPHATE ISOMERASE"/>
    <property type="match status" value="1"/>
</dbReference>
<dbReference type="PANTHER" id="PTHR11469:SF1">
    <property type="entry name" value="GLUCOSE-6-PHOSPHATE ISOMERASE"/>
    <property type="match status" value="1"/>
</dbReference>
<proteinExistence type="predicted"/>
<dbReference type="Pfam" id="PF00342">
    <property type="entry name" value="PGI"/>
    <property type="match status" value="1"/>
</dbReference>